<evidence type="ECO:0000256" key="2">
    <source>
        <dbReference type="ARBA" id="ARBA00022475"/>
    </source>
</evidence>
<sequence>MRRSMFASRRRGYGRSRCGVAPWIWLLLAAALVAADRLTKLAVVAHMQLGEDIPVLGPLLHLYYLRNTGAAFSLFDTLAFGRWLLAGFTIVLVGVCIWVLFAGKLRGWLGNLALTLIIAGGIGNLIDRLTTGEVVDFLYVKIIHFAIFNVADSFVVVGAVLLCLCFLLQEKRGAR</sequence>
<evidence type="ECO:0000256" key="5">
    <source>
        <dbReference type="ARBA" id="ARBA00022750"/>
    </source>
</evidence>
<evidence type="ECO:0000256" key="10">
    <source>
        <dbReference type="RuleBase" id="RU000594"/>
    </source>
</evidence>
<evidence type="ECO:0000256" key="9">
    <source>
        <dbReference type="HAMAP-Rule" id="MF_00161"/>
    </source>
</evidence>
<comment type="pathway">
    <text evidence="9">Protein modification; lipoprotein biosynthesis (signal peptide cleavage).</text>
</comment>
<reference evidence="12 13" key="1">
    <citation type="submission" date="2010-12" db="EMBL/GenBank/DDBJ databases">
        <title>Complete sequence of Ethanoligenens harbinense YUAN-3.</title>
        <authorList>
            <person name="Lucas S."/>
            <person name="Copeland A."/>
            <person name="Lapidus A."/>
            <person name="Cheng J.-F."/>
            <person name="Bruce D."/>
            <person name="Goodwin L."/>
            <person name="Pitluck S."/>
            <person name="Chertkov O."/>
            <person name="Misra M."/>
            <person name="Detter J.C."/>
            <person name="Han C."/>
            <person name="Tapia R."/>
            <person name="Land M."/>
            <person name="Hauser L."/>
            <person name="Jeffries C."/>
            <person name="Kyrpides N."/>
            <person name="Ivanova N."/>
            <person name="Mikhailova N."/>
            <person name="Wang A."/>
            <person name="Mouttaki H."/>
            <person name="He Z."/>
            <person name="Zhou J."/>
            <person name="Hemme C.L."/>
            <person name="Woyke T."/>
        </authorList>
    </citation>
    <scope>NUCLEOTIDE SEQUENCE [LARGE SCALE GENOMIC DNA]</scope>
    <source>
        <strain evidence="13">DSM 18485 / JCM 12961 / CGMCC 1.5033 / YUAN-3</strain>
    </source>
</reference>
<keyword evidence="2 9" id="KW-1003">Cell membrane</keyword>
<accession>E6U2I0</accession>
<dbReference type="RefSeq" id="WP_013484641.1">
    <property type="nucleotide sequence ID" value="NC_014828.1"/>
</dbReference>
<comment type="subcellular location">
    <subcellularLocation>
        <location evidence="9">Cell membrane</location>
        <topology evidence="9">Multi-pass membrane protein</topology>
    </subcellularLocation>
</comment>
<keyword evidence="13" id="KW-1185">Reference proteome</keyword>
<dbReference type="HAMAP" id="MF_00161">
    <property type="entry name" value="LspA"/>
    <property type="match status" value="1"/>
</dbReference>
<evidence type="ECO:0000313" key="12">
    <source>
        <dbReference type="EMBL" id="ADU26271.1"/>
    </source>
</evidence>
<dbReference type="GO" id="GO:0004190">
    <property type="term" value="F:aspartic-type endopeptidase activity"/>
    <property type="evidence" value="ECO:0007669"/>
    <property type="project" value="UniProtKB-UniRule"/>
</dbReference>
<feature type="active site" evidence="9">
    <location>
        <position position="136"/>
    </location>
</feature>
<dbReference type="EC" id="3.4.23.36" evidence="9"/>
<keyword evidence="8 9" id="KW-0472">Membrane</keyword>
<comment type="caution">
    <text evidence="9">Lacks conserved residue(s) required for the propagation of feature annotation.</text>
</comment>
<feature type="active site" evidence="9">
    <location>
        <position position="152"/>
    </location>
</feature>
<keyword evidence="6 9" id="KW-0378">Hydrolase</keyword>
<dbReference type="GO" id="GO:0006508">
    <property type="term" value="P:proteolysis"/>
    <property type="evidence" value="ECO:0007669"/>
    <property type="project" value="UniProtKB-KW"/>
</dbReference>
<keyword evidence="5 9" id="KW-0064">Aspartyl protease</keyword>
<keyword evidence="3 9" id="KW-0645">Protease</keyword>
<evidence type="ECO:0000313" key="13">
    <source>
        <dbReference type="Proteomes" id="UP000001551"/>
    </source>
</evidence>
<evidence type="ECO:0000256" key="1">
    <source>
        <dbReference type="ARBA" id="ARBA00006139"/>
    </source>
</evidence>
<dbReference type="STRING" id="663278.Ethha_0702"/>
<dbReference type="eggNOG" id="COG0597">
    <property type="taxonomic scope" value="Bacteria"/>
</dbReference>
<evidence type="ECO:0000256" key="6">
    <source>
        <dbReference type="ARBA" id="ARBA00022801"/>
    </source>
</evidence>
<dbReference type="EMBL" id="CP002400">
    <property type="protein sequence ID" value="ADU26271.1"/>
    <property type="molecule type" value="Genomic_DNA"/>
</dbReference>
<dbReference type="Pfam" id="PF01252">
    <property type="entry name" value="Peptidase_A8"/>
    <property type="match status" value="1"/>
</dbReference>
<dbReference type="Proteomes" id="UP000001551">
    <property type="component" value="Chromosome"/>
</dbReference>
<comment type="similarity">
    <text evidence="1 9 11">Belongs to the peptidase A8 family.</text>
</comment>
<dbReference type="NCBIfam" id="TIGR00077">
    <property type="entry name" value="lspA"/>
    <property type="match status" value="1"/>
</dbReference>
<dbReference type="PANTHER" id="PTHR33695">
    <property type="entry name" value="LIPOPROTEIN SIGNAL PEPTIDASE"/>
    <property type="match status" value="1"/>
</dbReference>
<keyword evidence="4 9" id="KW-0812">Transmembrane</keyword>
<protein>
    <recommendedName>
        <fullName evidence="9">Lipoprotein signal peptidase</fullName>
        <ecNumber evidence="9">3.4.23.36</ecNumber>
    </recommendedName>
    <alternativeName>
        <fullName evidence="9">Prolipoprotein signal peptidase</fullName>
    </alternativeName>
    <alternativeName>
        <fullName evidence="9">Signal peptidase II</fullName>
        <shortName evidence="9">SPase II</shortName>
    </alternativeName>
</protein>
<dbReference type="AlphaFoldDB" id="E6U2I0"/>
<dbReference type="HOGENOM" id="CLU_083252_3_2_9"/>
<gene>
    <name evidence="9" type="primary">lspA</name>
    <name evidence="12" type="ordered locus">Ethha_0702</name>
</gene>
<name>E6U2I0_ETHHY</name>
<dbReference type="InterPro" id="IPR001872">
    <property type="entry name" value="Peptidase_A8"/>
</dbReference>
<dbReference type="PRINTS" id="PR00781">
    <property type="entry name" value="LIPOSIGPTASE"/>
</dbReference>
<dbReference type="UniPathway" id="UPA00665"/>
<keyword evidence="7 9" id="KW-1133">Transmembrane helix</keyword>
<evidence type="ECO:0000256" key="3">
    <source>
        <dbReference type="ARBA" id="ARBA00022670"/>
    </source>
</evidence>
<evidence type="ECO:0000256" key="4">
    <source>
        <dbReference type="ARBA" id="ARBA00022692"/>
    </source>
</evidence>
<comment type="catalytic activity">
    <reaction evidence="9 10">
        <text>Release of signal peptides from bacterial membrane prolipoproteins. Hydrolyzes -Xaa-Yaa-Zaa-|-(S,diacylglyceryl)Cys-, in which Xaa is hydrophobic (preferably Leu), and Yaa (Ala or Ser) and Zaa (Gly or Ala) have small, neutral side chains.</text>
        <dbReference type="EC" id="3.4.23.36"/>
    </reaction>
</comment>
<proteinExistence type="inferred from homology"/>
<dbReference type="PANTHER" id="PTHR33695:SF1">
    <property type="entry name" value="LIPOPROTEIN SIGNAL PEPTIDASE"/>
    <property type="match status" value="1"/>
</dbReference>
<evidence type="ECO:0000256" key="11">
    <source>
        <dbReference type="RuleBase" id="RU004181"/>
    </source>
</evidence>
<feature type="transmembrane region" description="Helical" evidence="9">
    <location>
        <begin position="83"/>
        <end position="101"/>
    </location>
</feature>
<keyword evidence="12" id="KW-0449">Lipoprotein</keyword>
<dbReference type="KEGG" id="eha:Ethha_0702"/>
<evidence type="ECO:0000256" key="8">
    <source>
        <dbReference type="ARBA" id="ARBA00023136"/>
    </source>
</evidence>
<evidence type="ECO:0000256" key="7">
    <source>
        <dbReference type="ARBA" id="ARBA00022989"/>
    </source>
</evidence>
<comment type="function">
    <text evidence="9 10">This protein specifically catalyzes the removal of signal peptides from prolipoproteins.</text>
</comment>
<feature type="transmembrane region" description="Helical" evidence="9">
    <location>
        <begin position="146"/>
        <end position="168"/>
    </location>
</feature>
<feature type="transmembrane region" description="Helical" evidence="9">
    <location>
        <begin position="108"/>
        <end position="126"/>
    </location>
</feature>
<dbReference type="GO" id="GO:0005886">
    <property type="term" value="C:plasma membrane"/>
    <property type="evidence" value="ECO:0007669"/>
    <property type="project" value="UniProtKB-SubCell"/>
</dbReference>
<organism evidence="12 13">
    <name type="scientific">Ethanoligenens harbinense (strain DSM 18485 / JCM 12961 / CGMCC 1.5033 / YUAN-3)</name>
    <dbReference type="NCBI Taxonomy" id="663278"/>
    <lineage>
        <taxon>Bacteria</taxon>
        <taxon>Bacillati</taxon>
        <taxon>Bacillota</taxon>
        <taxon>Clostridia</taxon>
        <taxon>Eubacteriales</taxon>
        <taxon>Oscillospiraceae</taxon>
        <taxon>Ethanoligenens</taxon>
    </lineage>
</organism>
<dbReference type="PROSITE" id="PS00855">
    <property type="entry name" value="SPASE_II"/>
    <property type="match status" value="1"/>
</dbReference>